<dbReference type="EMBL" id="RZTZ01000009">
    <property type="protein sequence ID" value="RVT59466.1"/>
    <property type="molecule type" value="Genomic_DNA"/>
</dbReference>
<evidence type="ECO:0000313" key="3">
    <source>
        <dbReference type="Proteomes" id="UP000288024"/>
    </source>
</evidence>
<gene>
    <name evidence="2" type="ORF">EM808_19415</name>
</gene>
<evidence type="ECO:0000256" key="1">
    <source>
        <dbReference type="SAM" id="Phobius"/>
    </source>
</evidence>
<sequence>MSEIKNERVIMEDTYCTNVVLRWLTTDLALTNKRFKGYDRNTLFSLLPLGKNEVTMPLKSIASVSTSTKFHLKRFAIGLVFTLIGIPELFNFNLFGLLFLVLGIVPLFNSYTSTLIVTNNAGHSIPIQISILEKGNLQEFANKVNDTIAEEVA</sequence>
<dbReference type="RefSeq" id="WP_127739862.1">
    <property type="nucleotide sequence ID" value="NZ_CAJCKN010000005.1"/>
</dbReference>
<evidence type="ECO:0000313" key="2">
    <source>
        <dbReference type="EMBL" id="RVT59466.1"/>
    </source>
</evidence>
<feature type="transmembrane region" description="Helical" evidence="1">
    <location>
        <begin position="75"/>
        <end position="108"/>
    </location>
</feature>
<keyword evidence="1" id="KW-1133">Transmembrane helix</keyword>
<proteinExistence type="predicted"/>
<comment type="caution">
    <text evidence="2">The sequence shown here is derived from an EMBL/GenBank/DDBJ whole genome shotgun (WGS) entry which is preliminary data.</text>
</comment>
<dbReference type="Proteomes" id="UP000288024">
    <property type="component" value="Unassembled WGS sequence"/>
</dbReference>
<protein>
    <submittedName>
        <fullName evidence="2">Uncharacterized protein</fullName>
    </submittedName>
</protein>
<dbReference type="GeneID" id="87620400"/>
<keyword evidence="1" id="KW-0812">Transmembrane</keyword>
<keyword evidence="1" id="KW-0472">Membrane</keyword>
<reference evidence="2 3" key="1">
    <citation type="submission" date="2019-01" db="EMBL/GenBank/DDBJ databases">
        <title>Bacillus sp. M5HDSG1-1, whole genome shotgun sequence.</title>
        <authorList>
            <person name="Tuo L."/>
        </authorList>
    </citation>
    <scope>NUCLEOTIDE SEQUENCE [LARGE SCALE GENOMIC DNA]</scope>
    <source>
        <strain evidence="2 3">M5HDSG1-1</strain>
    </source>
</reference>
<organism evidence="2 3">
    <name type="scientific">Niallia taxi</name>
    <dbReference type="NCBI Taxonomy" id="2499688"/>
    <lineage>
        <taxon>Bacteria</taxon>
        <taxon>Bacillati</taxon>
        <taxon>Bacillota</taxon>
        <taxon>Bacilli</taxon>
        <taxon>Bacillales</taxon>
        <taxon>Bacillaceae</taxon>
        <taxon>Niallia</taxon>
    </lineage>
</organism>
<dbReference type="AlphaFoldDB" id="A0A437K7C8"/>
<name>A0A437K7C8_9BACI</name>
<accession>A0A437K7C8</accession>
<keyword evidence="3" id="KW-1185">Reference proteome</keyword>